<evidence type="ECO:0000313" key="1">
    <source>
        <dbReference type="EMBL" id="DAF92583.1"/>
    </source>
</evidence>
<dbReference type="EMBL" id="BK016068">
    <property type="protein sequence ID" value="DAF92583.1"/>
    <property type="molecule type" value="Genomic_DNA"/>
</dbReference>
<reference evidence="1" key="1">
    <citation type="journal article" date="2021" name="Proc. Natl. Acad. Sci. U.S.A.">
        <title>A Catalog of Tens of Thousands of Viruses from Human Metagenomes Reveals Hidden Associations with Chronic Diseases.</title>
        <authorList>
            <person name="Tisza M.J."/>
            <person name="Buck C.B."/>
        </authorList>
    </citation>
    <scope>NUCLEOTIDE SEQUENCE</scope>
    <source>
        <strain evidence="1">CtNLX12</strain>
    </source>
</reference>
<organism evidence="1">
    <name type="scientific">Siphoviridae sp. ctNLX12</name>
    <dbReference type="NCBI Taxonomy" id="2825469"/>
    <lineage>
        <taxon>Viruses</taxon>
        <taxon>Duplodnaviria</taxon>
        <taxon>Heunggongvirae</taxon>
        <taxon>Uroviricota</taxon>
        <taxon>Caudoviricetes</taxon>
    </lineage>
</organism>
<sequence>MERLTIDEIIEHCGRKTGMYEKACDVKYLETAVMGNGIKEYWEHKQVAEYLRKLKEYEDLEEQGRLIKLPCKVGDKIFLDFAGFGKDVDKFTVKDFHLDCFKDGETTLFCDYESNDRTLSGQIDVMEFGKTVFLTREEAEAKLKEMEKKDV</sequence>
<accession>A0A8S5UDK0</accession>
<protein>
    <submittedName>
        <fullName evidence="1">Uncharacterized protein</fullName>
    </submittedName>
</protein>
<name>A0A8S5UDK0_9CAUD</name>
<proteinExistence type="predicted"/>